<dbReference type="OrthoDB" id="1895304at2759"/>
<proteinExistence type="inferred from homology"/>
<gene>
    <name evidence="5" type="ORF">GIB67_023187</name>
</gene>
<organism evidence="5 6">
    <name type="scientific">Kingdonia uniflora</name>
    <dbReference type="NCBI Taxonomy" id="39325"/>
    <lineage>
        <taxon>Eukaryota</taxon>
        <taxon>Viridiplantae</taxon>
        <taxon>Streptophyta</taxon>
        <taxon>Embryophyta</taxon>
        <taxon>Tracheophyta</taxon>
        <taxon>Spermatophyta</taxon>
        <taxon>Magnoliopsida</taxon>
        <taxon>Ranunculales</taxon>
        <taxon>Circaeasteraceae</taxon>
        <taxon>Kingdonia</taxon>
    </lineage>
</organism>
<name>A0A7J7MC75_9MAGN</name>
<evidence type="ECO:0008006" key="7">
    <source>
        <dbReference type="Google" id="ProtNLM"/>
    </source>
</evidence>
<dbReference type="PANTHER" id="PTHR24296">
    <property type="entry name" value="CYTOCHROME P450"/>
    <property type="match status" value="1"/>
</dbReference>
<accession>A0A7J7MC75</accession>
<evidence type="ECO:0000256" key="1">
    <source>
        <dbReference type="ARBA" id="ARBA00010617"/>
    </source>
</evidence>
<dbReference type="InterPro" id="IPR036396">
    <property type="entry name" value="Cyt_P450_sf"/>
</dbReference>
<comment type="similarity">
    <text evidence="1">Belongs to the cytochrome P450 family.</text>
</comment>
<dbReference type="EMBL" id="JACGCM010001627">
    <property type="protein sequence ID" value="KAF6152493.1"/>
    <property type="molecule type" value="Genomic_DNA"/>
</dbReference>
<dbReference type="GO" id="GO:0020037">
    <property type="term" value="F:heme binding"/>
    <property type="evidence" value="ECO:0007669"/>
    <property type="project" value="InterPro"/>
</dbReference>
<dbReference type="SUPFAM" id="SSF48264">
    <property type="entry name" value="Cytochrome P450"/>
    <property type="match status" value="1"/>
</dbReference>
<dbReference type="Gene3D" id="1.10.630.10">
    <property type="entry name" value="Cytochrome P450"/>
    <property type="match status" value="1"/>
</dbReference>
<protein>
    <recommendedName>
        <fullName evidence="7">Cytochrome P450</fullName>
    </recommendedName>
</protein>
<keyword evidence="4" id="KW-0408">Iron</keyword>
<dbReference type="GO" id="GO:0016705">
    <property type="term" value="F:oxidoreductase activity, acting on paired donors, with incorporation or reduction of molecular oxygen"/>
    <property type="evidence" value="ECO:0007669"/>
    <property type="project" value="InterPro"/>
</dbReference>
<sequence>MNLGCTCDSCTSLVTSSWPPEFDNLSDWFTHLLTKSQTRTIHFHVARNIITANSDNVEYMLKTRFDNYPKGKPFSAILDDLLGHGTFNVDGKKWKFQRKMASLELGSLSIRSYIFEIVTKEIEHRLVPLLDSFTNTRGTSTSVAVLDLQDVLRQFFL</sequence>
<reference evidence="5 6" key="1">
    <citation type="journal article" date="2020" name="IScience">
        <title>Genome Sequencing of the Endangered Kingdonia uniflora (Circaeasteraceae, Ranunculales) Reveals Potential Mechanisms of Evolutionary Specialization.</title>
        <authorList>
            <person name="Sun Y."/>
            <person name="Deng T."/>
            <person name="Zhang A."/>
            <person name="Moore M.J."/>
            <person name="Landis J.B."/>
            <person name="Lin N."/>
            <person name="Zhang H."/>
            <person name="Zhang X."/>
            <person name="Huang J."/>
            <person name="Zhang X."/>
            <person name="Sun H."/>
            <person name="Wang H."/>
        </authorList>
    </citation>
    <scope>NUCLEOTIDE SEQUENCE [LARGE SCALE GENOMIC DNA]</scope>
    <source>
        <strain evidence="5">TB1705</strain>
        <tissue evidence="5">Leaf</tissue>
    </source>
</reference>
<comment type="caution">
    <text evidence="5">The sequence shown here is derived from an EMBL/GenBank/DDBJ whole genome shotgun (WGS) entry which is preliminary data.</text>
</comment>
<dbReference type="GO" id="GO:0005506">
    <property type="term" value="F:iron ion binding"/>
    <property type="evidence" value="ECO:0007669"/>
    <property type="project" value="InterPro"/>
</dbReference>
<evidence type="ECO:0000256" key="3">
    <source>
        <dbReference type="ARBA" id="ARBA00023002"/>
    </source>
</evidence>
<dbReference type="Proteomes" id="UP000541444">
    <property type="component" value="Unassembled WGS sequence"/>
</dbReference>
<dbReference type="AlphaFoldDB" id="A0A7J7MC75"/>
<evidence type="ECO:0000256" key="2">
    <source>
        <dbReference type="ARBA" id="ARBA00022723"/>
    </source>
</evidence>
<keyword evidence="6" id="KW-1185">Reference proteome</keyword>
<keyword evidence="3" id="KW-0560">Oxidoreductase</keyword>
<evidence type="ECO:0000256" key="4">
    <source>
        <dbReference type="ARBA" id="ARBA00023004"/>
    </source>
</evidence>
<evidence type="ECO:0000313" key="6">
    <source>
        <dbReference type="Proteomes" id="UP000541444"/>
    </source>
</evidence>
<keyword evidence="2" id="KW-0479">Metal-binding</keyword>
<evidence type="ECO:0000313" key="5">
    <source>
        <dbReference type="EMBL" id="KAF6152493.1"/>
    </source>
</evidence>
<dbReference type="GO" id="GO:0004497">
    <property type="term" value="F:monooxygenase activity"/>
    <property type="evidence" value="ECO:0007669"/>
    <property type="project" value="InterPro"/>
</dbReference>